<feature type="chain" id="PRO_5043605786" description="Secreted protein" evidence="1">
    <location>
        <begin position="20"/>
        <end position="74"/>
    </location>
</feature>
<proteinExistence type="predicted"/>
<evidence type="ECO:0000313" key="2">
    <source>
        <dbReference type="EMBL" id="CAH1445509.1"/>
    </source>
</evidence>
<keyword evidence="3" id="KW-1185">Reference proteome</keyword>
<comment type="caution">
    <text evidence="2">The sequence shown here is derived from an EMBL/GenBank/DDBJ whole genome shotgun (WGS) entry which is preliminary data.</text>
</comment>
<evidence type="ECO:0000313" key="3">
    <source>
        <dbReference type="Proteomes" id="UP001157418"/>
    </source>
</evidence>
<evidence type="ECO:0000256" key="1">
    <source>
        <dbReference type="SAM" id="SignalP"/>
    </source>
</evidence>
<evidence type="ECO:0008006" key="4">
    <source>
        <dbReference type="Google" id="ProtNLM"/>
    </source>
</evidence>
<protein>
    <recommendedName>
        <fullName evidence="4">Secreted protein</fullName>
    </recommendedName>
</protein>
<reference evidence="2 3" key="1">
    <citation type="submission" date="2022-01" db="EMBL/GenBank/DDBJ databases">
        <authorList>
            <person name="Xiong W."/>
            <person name="Schranz E."/>
        </authorList>
    </citation>
    <scope>NUCLEOTIDE SEQUENCE [LARGE SCALE GENOMIC DNA]</scope>
</reference>
<gene>
    <name evidence="2" type="ORF">LVIROSA_LOCUS31266</name>
</gene>
<name>A0AAU9P645_9ASTR</name>
<organism evidence="2 3">
    <name type="scientific">Lactuca virosa</name>
    <dbReference type="NCBI Taxonomy" id="75947"/>
    <lineage>
        <taxon>Eukaryota</taxon>
        <taxon>Viridiplantae</taxon>
        <taxon>Streptophyta</taxon>
        <taxon>Embryophyta</taxon>
        <taxon>Tracheophyta</taxon>
        <taxon>Spermatophyta</taxon>
        <taxon>Magnoliopsida</taxon>
        <taxon>eudicotyledons</taxon>
        <taxon>Gunneridae</taxon>
        <taxon>Pentapetalae</taxon>
        <taxon>asterids</taxon>
        <taxon>campanulids</taxon>
        <taxon>Asterales</taxon>
        <taxon>Asteraceae</taxon>
        <taxon>Cichorioideae</taxon>
        <taxon>Cichorieae</taxon>
        <taxon>Lactucinae</taxon>
        <taxon>Lactuca</taxon>
    </lineage>
</organism>
<keyword evidence="1" id="KW-0732">Signal</keyword>
<dbReference type="AlphaFoldDB" id="A0AAU9P645"/>
<accession>A0AAU9P645</accession>
<feature type="signal peptide" evidence="1">
    <location>
        <begin position="1"/>
        <end position="19"/>
    </location>
</feature>
<dbReference type="EMBL" id="CAKMRJ010005523">
    <property type="protein sequence ID" value="CAH1445509.1"/>
    <property type="molecule type" value="Genomic_DNA"/>
</dbReference>
<dbReference type="Proteomes" id="UP001157418">
    <property type="component" value="Unassembled WGS sequence"/>
</dbReference>
<sequence length="74" mass="8415">MVTLSILILSRFLSPPPTAFICKRCNRSPEFPPWKGKGIAALYSWSSGVTKTDSYGTIWRRMITFTQHMAKSTF</sequence>